<comment type="caution">
    <text evidence="2">The sequence shown here is derived from an EMBL/GenBank/DDBJ whole genome shotgun (WGS) entry which is preliminary data.</text>
</comment>
<name>A0AAD3Y1V9_NEPGR</name>
<gene>
    <name evidence="2" type="ORF">Nepgr_028180</name>
</gene>
<dbReference type="AlphaFoldDB" id="A0AAD3Y1V9"/>
<evidence type="ECO:0000256" key="1">
    <source>
        <dbReference type="SAM" id="Coils"/>
    </source>
</evidence>
<evidence type="ECO:0000313" key="2">
    <source>
        <dbReference type="EMBL" id="GMH26337.1"/>
    </source>
</evidence>
<dbReference type="Proteomes" id="UP001279734">
    <property type="component" value="Unassembled WGS sequence"/>
</dbReference>
<keyword evidence="1" id="KW-0175">Coiled coil</keyword>
<feature type="coiled-coil region" evidence="1">
    <location>
        <begin position="39"/>
        <end position="73"/>
    </location>
</feature>
<sequence>MQAPSGVVPFDVQASFFRGDLQRTILSGQQLVYSGQAQIASLTEENGQLRQRVEQLEGLLTAAEERIARLVGDMVGRHSPSAVRLVMDARYWDGIRLCCRIVSLAAPHIPVGVLHPGNAGVEEASRLKTFPEEAGLSSLPD</sequence>
<dbReference type="EMBL" id="BSYO01000031">
    <property type="protein sequence ID" value="GMH26337.1"/>
    <property type="molecule type" value="Genomic_DNA"/>
</dbReference>
<reference evidence="2" key="1">
    <citation type="submission" date="2023-05" db="EMBL/GenBank/DDBJ databases">
        <title>Nepenthes gracilis genome sequencing.</title>
        <authorList>
            <person name="Fukushima K."/>
        </authorList>
    </citation>
    <scope>NUCLEOTIDE SEQUENCE</scope>
    <source>
        <strain evidence="2">SING2019-196</strain>
    </source>
</reference>
<keyword evidence="3" id="KW-1185">Reference proteome</keyword>
<organism evidence="2 3">
    <name type="scientific">Nepenthes gracilis</name>
    <name type="common">Slender pitcher plant</name>
    <dbReference type="NCBI Taxonomy" id="150966"/>
    <lineage>
        <taxon>Eukaryota</taxon>
        <taxon>Viridiplantae</taxon>
        <taxon>Streptophyta</taxon>
        <taxon>Embryophyta</taxon>
        <taxon>Tracheophyta</taxon>
        <taxon>Spermatophyta</taxon>
        <taxon>Magnoliopsida</taxon>
        <taxon>eudicotyledons</taxon>
        <taxon>Gunneridae</taxon>
        <taxon>Pentapetalae</taxon>
        <taxon>Caryophyllales</taxon>
        <taxon>Nepenthaceae</taxon>
        <taxon>Nepenthes</taxon>
    </lineage>
</organism>
<accession>A0AAD3Y1V9</accession>
<proteinExistence type="predicted"/>
<evidence type="ECO:0000313" key="3">
    <source>
        <dbReference type="Proteomes" id="UP001279734"/>
    </source>
</evidence>
<protein>
    <submittedName>
        <fullName evidence="2">Uncharacterized protein</fullName>
    </submittedName>
</protein>